<evidence type="ECO:0000313" key="4">
    <source>
        <dbReference type="EMBL" id="VZO35746.1"/>
    </source>
</evidence>
<dbReference type="GO" id="GO:0000166">
    <property type="term" value="F:nucleotide binding"/>
    <property type="evidence" value="ECO:0007669"/>
    <property type="project" value="InterPro"/>
</dbReference>
<dbReference type="PANTHER" id="PTHR43377">
    <property type="entry name" value="BILIVERDIN REDUCTASE A"/>
    <property type="match status" value="1"/>
</dbReference>
<dbReference type="Gene3D" id="3.40.50.720">
    <property type="entry name" value="NAD(P)-binding Rossmann-like Domain"/>
    <property type="match status" value="1"/>
</dbReference>
<evidence type="ECO:0000259" key="3">
    <source>
        <dbReference type="Pfam" id="PF22725"/>
    </source>
</evidence>
<dbReference type="SUPFAM" id="SSF51735">
    <property type="entry name" value="NAD(P)-binding Rossmann-fold domains"/>
    <property type="match status" value="1"/>
</dbReference>
<feature type="domain" description="GFO/IDH/MocA-like oxidoreductase" evidence="3">
    <location>
        <begin position="135"/>
        <end position="252"/>
    </location>
</feature>
<dbReference type="AlphaFoldDB" id="A0A7M4DFQ3"/>
<dbReference type="SUPFAM" id="SSF55347">
    <property type="entry name" value="Glyceraldehyde-3-phosphate dehydrogenase-like, C-terminal domain"/>
    <property type="match status" value="1"/>
</dbReference>
<comment type="caution">
    <text evidence="4">The sequence shown here is derived from an EMBL/GenBank/DDBJ whole genome shotgun (WGS) entry which is preliminary data.</text>
</comment>
<keyword evidence="5" id="KW-1185">Reference proteome</keyword>
<sequence length="344" mass="35417">MLVTVPVHPPAPPLRVGMIGAGGIAGAHLPAWLNLGAAVSHFSTVGAEVLAARHGGVAVGSLEELLDLVDVVDIVTPTPSHLGYIEAAAAAGKHVFCEKPLARTSADARRAIEACRAAGVQLYPGHVVRYFSEYEATHRAVAAGTVGAVAVQRFTRTGSRPGPDWFHDPESSGGVVLDQMIHDLDFACWNAGPVDTVFARQARIGPGTDGVVSAHVVLQHVNGAISHAAGTWAQPGTAFRTTFEIAGSDGILRHDSGEHKPLVIDGGIRHECAAGTGLLPDVTGISPFELELGEIARAFMGGDPPRVSAEDGLAAILIAEAAITSVRTGQPVTVASIENVGVAA</sequence>
<reference evidence="4 5" key="1">
    <citation type="submission" date="2019-11" db="EMBL/GenBank/DDBJ databases">
        <authorList>
            <person name="Criscuolo A."/>
        </authorList>
    </citation>
    <scope>NUCLEOTIDE SEQUENCE [LARGE SCALE GENOMIC DNA]</scope>
    <source>
        <strain evidence="4">CIP111667</strain>
    </source>
</reference>
<dbReference type="Pfam" id="PF22725">
    <property type="entry name" value="GFO_IDH_MocA_C3"/>
    <property type="match status" value="1"/>
</dbReference>
<dbReference type="Pfam" id="PF01408">
    <property type="entry name" value="GFO_IDH_MocA"/>
    <property type="match status" value="1"/>
</dbReference>
<organism evidence="4 5">
    <name type="scientific">Occultella aeris</name>
    <dbReference type="NCBI Taxonomy" id="2761496"/>
    <lineage>
        <taxon>Bacteria</taxon>
        <taxon>Bacillati</taxon>
        <taxon>Actinomycetota</taxon>
        <taxon>Actinomycetes</taxon>
        <taxon>Micrococcales</taxon>
        <taxon>Ruaniaceae</taxon>
        <taxon>Occultella</taxon>
    </lineage>
</organism>
<dbReference type="InterPro" id="IPR000683">
    <property type="entry name" value="Gfo/Idh/MocA-like_OxRdtase_N"/>
</dbReference>
<dbReference type="Proteomes" id="UP000419743">
    <property type="component" value="Unassembled WGS sequence"/>
</dbReference>
<dbReference type="InterPro" id="IPR036291">
    <property type="entry name" value="NAD(P)-bd_dom_sf"/>
</dbReference>
<dbReference type="Gene3D" id="3.30.360.10">
    <property type="entry name" value="Dihydrodipicolinate Reductase, domain 2"/>
    <property type="match status" value="1"/>
</dbReference>
<keyword evidence="4" id="KW-0560">Oxidoreductase</keyword>
<proteinExistence type="predicted"/>
<gene>
    <name evidence="4" type="primary">afr_4</name>
    <name evidence="4" type="ORF">HALOF300_00944</name>
</gene>
<keyword evidence="1" id="KW-0520">NAD</keyword>
<dbReference type="PANTHER" id="PTHR43377:SF1">
    <property type="entry name" value="BILIVERDIN REDUCTASE A"/>
    <property type="match status" value="1"/>
</dbReference>
<dbReference type="InterPro" id="IPR051450">
    <property type="entry name" value="Gfo/Idh/MocA_Oxidoreductases"/>
</dbReference>
<dbReference type="EC" id="1.1.1.292" evidence="4"/>
<feature type="domain" description="Gfo/Idh/MocA-like oxidoreductase N-terminal" evidence="2">
    <location>
        <begin position="14"/>
        <end position="126"/>
    </location>
</feature>
<dbReference type="InterPro" id="IPR055170">
    <property type="entry name" value="GFO_IDH_MocA-like_dom"/>
</dbReference>
<evidence type="ECO:0000256" key="1">
    <source>
        <dbReference type="ARBA" id="ARBA00023027"/>
    </source>
</evidence>
<evidence type="ECO:0000313" key="5">
    <source>
        <dbReference type="Proteomes" id="UP000419743"/>
    </source>
</evidence>
<dbReference type="EMBL" id="CACRYJ010000016">
    <property type="protein sequence ID" value="VZO35746.1"/>
    <property type="molecule type" value="Genomic_DNA"/>
</dbReference>
<evidence type="ECO:0000259" key="2">
    <source>
        <dbReference type="Pfam" id="PF01408"/>
    </source>
</evidence>
<protein>
    <submittedName>
        <fullName evidence="4">1,5-anhydro-D-fructose reductase</fullName>
        <ecNumber evidence="4">1.1.1.292</ecNumber>
    </submittedName>
</protein>
<name>A0A7M4DFQ3_9MICO</name>
<dbReference type="GO" id="GO:0033712">
    <property type="term" value="F:1,5-anhydro-D-fructose reductase (1,5-anhydro-D-mannitol-forming) activity"/>
    <property type="evidence" value="ECO:0007669"/>
    <property type="project" value="UniProtKB-EC"/>
</dbReference>
<accession>A0A7M4DFQ3</accession>